<dbReference type="OrthoDB" id="249703at2759"/>
<dbReference type="CDD" id="cd00299">
    <property type="entry name" value="GST_C_family"/>
    <property type="match status" value="1"/>
</dbReference>
<dbReference type="SUPFAM" id="SSF52833">
    <property type="entry name" value="Thioredoxin-like"/>
    <property type="match status" value="1"/>
</dbReference>
<evidence type="ECO:0000313" key="2">
    <source>
        <dbReference type="EMBL" id="KAB5594032.1"/>
    </source>
</evidence>
<dbReference type="PROSITE" id="PS51257">
    <property type="entry name" value="PROKAR_LIPOPROTEIN"/>
    <property type="match status" value="1"/>
</dbReference>
<dbReference type="Gene3D" id="1.20.1050.10">
    <property type="match status" value="1"/>
</dbReference>
<dbReference type="Pfam" id="PF13410">
    <property type="entry name" value="GST_C_2"/>
    <property type="match status" value="1"/>
</dbReference>
<dbReference type="InterPro" id="IPR036282">
    <property type="entry name" value="Glutathione-S-Trfase_C_sf"/>
</dbReference>
<dbReference type="SUPFAM" id="SSF47616">
    <property type="entry name" value="GST C-terminal domain-like"/>
    <property type="match status" value="1"/>
</dbReference>
<protein>
    <recommendedName>
        <fullName evidence="1">GST N-terminal domain-containing protein</fullName>
    </recommendedName>
</protein>
<organism evidence="2 3">
    <name type="scientific">Ceratobasidium theobromae</name>
    <dbReference type="NCBI Taxonomy" id="1582974"/>
    <lineage>
        <taxon>Eukaryota</taxon>
        <taxon>Fungi</taxon>
        <taxon>Dikarya</taxon>
        <taxon>Basidiomycota</taxon>
        <taxon>Agaricomycotina</taxon>
        <taxon>Agaricomycetes</taxon>
        <taxon>Cantharellales</taxon>
        <taxon>Ceratobasidiaceae</taxon>
        <taxon>Ceratobasidium</taxon>
    </lineage>
</organism>
<dbReference type="EMBL" id="SSOP01000026">
    <property type="protein sequence ID" value="KAB5594032.1"/>
    <property type="molecule type" value="Genomic_DNA"/>
</dbReference>
<dbReference type="PROSITE" id="PS50404">
    <property type="entry name" value="GST_NTER"/>
    <property type="match status" value="1"/>
</dbReference>
<dbReference type="AlphaFoldDB" id="A0A5N5QQJ3"/>
<dbReference type="Gene3D" id="3.40.30.10">
    <property type="entry name" value="Glutaredoxin"/>
    <property type="match status" value="1"/>
</dbReference>
<dbReference type="CDD" id="cd00570">
    <property type="entry name" value="GST_N_family"/>
    <property type="match status" value="1"/>
</dbReference>
<evidence type="ECO:0000259" key="1">
    <source>
        <dbReference type="PROSITE" id="PS50404"/>
    </source>
</evidence>
<reference evidence="2 3" key="1">
    <citation type="journal article" date="2019" name="Fungal Biol. Biotechnol.">
        <title>Draft genome sequence of fastidious pathogen Ceratobasidium theobromae, which causes vascular-streak dieback in Theobroma cacao.</title>
        <authorList>
            <person name="Ali S.S."/>
            <person name="Asman A."/>
            <person name="Shao J."/>
            <person name="Firmansyah A.P."/>
            <person name="Susilo A.W."/>
            <person name="Rosmana A."/>
            <person name="McMahon P."/>
            <person name="Junaid M."/>
            <person name="Guest D."/>
            <person name="Kheng T.Y."/>
            <person name="Meinhardt L.W."/>
            <person name="Bailey B.A."/>
        </authorList>
    </citation>
    <scope>NUCLEOTIDE SEQUENCE [LARGE SCALE GENOMIC DNA]</scope>
    <source>
        <strain evidence="2 3">CT2</strain>
    </source>
</reference>
<evidence type="ECO:0000313" key="3">
    <source>
        <dbReference type="Proteomes" id="UP000383932"/>
    </source>
</evidence>
<sequence length="276" mass="30556">MFIRLAPAGAISSLSCRQPPNTVPSILRASTHLVFTEPRVGIMVATSTLSSSPLEYTLIGTPFSTFTRTIAIALVEKDIPFKQIKAPARSDVANEFHPFGYLPILVIPRPNGQDVHLREGPAIAQYLDRVVPNPSLDLDETDACVPEKMWEFVSLVVRFGYPAIKTGVVQPRVDGLDACKHTMTEIRQQIKQAGGIDRLKNFLTKIELLFITQGPYIFGSRMTWADAFLYPLIADLLTVPEGMFIGARLLKWVKTMETTKGVQKTFEGTLAARGRP</sequence>
<keyword evidence="3" id="KW-1185">Reference proteome</keyword>
<comment type="caution">
    <text evidence="2">The sequence shown here is derived from an EMBL/GenBank/DDBJ whole genome shotgun (WGS) entry which is preliminary data.</text>
</comment>
<dbReference type="Pfam" id="PF13417">
    <property type="entry name" value="GST_N_3"/>
    <property type="match status" value="1"/>
</dbReference>
<feature type="domain" description="GST N-terminal" evidence="1">
    <location>
        <begin position="54"/>
        <end position="135"/>
    </location>
</feature>
<accession>A0A5N5QQJ3</accession>
<proteinExistence type="predicted"/>
<dbReference type="InterPro" id="IPR036249">
    <property type="entry name" value="Thioredoxin-like_sf"/>
</dbReference>
<gene>
    <name evidence="2" type="ORF">CTheo_2501</name>
</gene>
<name>A0A5N5QQJ3_9AGAM</name>
<dbReference type="InterPro" id="IPR004045">
    <property type="entry name" value="Glutathione_S-Trfase_N"/>
</dbReference>
<dbReference type="Proteomes" id="UP000383932">
    <property type="component" value="Unassembled WGS sequence"/>
</dbReference>